<dbReference type="EMBL" id="CM046395">
    <property type="protein sequence ID" value="KAI8544021.1"/>
    <property type="molecule type" value="Genomic_DNA"/>
</dbReference>
<reference evidence="1" key="1">
    <citation type="submission" date="2022-02" db="EMBL/GenBank/DDBJ databases">
        <title>Plant Genome Project.</title>
        <authorList>
            <person name="Zhang R.-G."/>
        </authorList>
    </citation>
    <scope>NUCLEOTIDE SEQUENCE</scope>
    <source>
        <strain evidence="1">AT1</strain>
    </source>
</reference>
<keyword evidence="2" id="KW-1185">Reference proteome</keyword>
<name>A0ACC0MTD8_RHOML</name>
<dbReference type="Proteomes" id="UP001062846">
    <property type="component" value="Chromosome 8"/>
</dbReference>
<organism evidence="1 2">
    <name type="scientific">Rhododendron molle</name>
    <name type="common">Chinese azalea</name>
    <name type="synonym">Azalea mollis</name>
    <dbReference type="NCBI Taxonomy" id="49168"/>
    <lineage>
        <taxon>Eukaryota</taxon>
        <taxon>Viridiplantae</taxon>
        <taxon>Streptophyta</taxon>
        <taxon>Embryophyta</taxon>
        <taxon>Tracheophyta</taxon>
        <taxon>Spermatophyta</taxon>
        <taxon>Magnoliopsida</taxon>
        <taxon>eudicotyledons</taxon>
        <taxon>Gunneridae</taxon>
        <taxon>Pentapetalae</taxon>
        <taxon>asterids</taxon>
        <taxon>Ericales</taxon>
        <taxon>Ericaceae</taxon>
        <taxon>Ericoideae</taxon>
        <taxon>Rhodoreae</taxon>
        <taxon>Rhododendron</taxon>
    </lineage>
</organism>
<evidence type="ECO:0000313" key="2">
    <source>
        <dbReference type="Proteomes" id="UP001062846"/>
    </source>
</evidence>
<protein>
    <submittedName>
        <fullName evidence="1">Uncharacterized protein</fullName>
    </submittedName>
</protein>
<gene>
    <name evidence="1" type="ORF">RHMOL_Rhmol08G0262800</name>
</gene>
<proteinExistence type="predicted"/>
<sequence length="230" mass="25521">MGLPLLPVMSTSALSEKEQPREFSEGVLHKEGAERLLRTSYSKPTRRRYCSNTTNNSKLGESFSTSQCELPDEIKKLAKTHGIQHLVLVTENRAWNVRPDAVTVSLKDMIGKLLLLNTCSSLAIFCSLLQTAISSCRLSYSLRMDVSGIILGVQFGLPKTKKFSPSMEVKPGKQLNSCTLSQCVAECRNALQEKYLSATSVTGSLAREVLHLLKVERERNNSESTEKVVR</sequence>
<evidence type="ECO:0000313" key="1">
    <source>
        <dbReference type="EMBL" id="KAI8544021.1"/>
    </source>
</evidence>
<accession>A0ACC0MTD8</accession>
<comment type="caution">
    <text evidence="1">The sequence shown here is derived from an EMBL/GenBank/DDBJ whole genome shotgun (WGS) entry which is preliminary data.</text>
</comment>